<evidence type="ECO:0000256" key="2">
    <source>
        <dbReference type="ARBA" id="ARBA00022475"/>
    </source>
</evidence>
<reference evidence="8 9" key="1">
    <citation type="journal article" date="2019" name="Nat. Microbiol.">
        <title>Mediterranean grassland soil C-N compound turnover is dependent on rainfall and depth, and is mediated by genomically divergent microorganisms.</title>
        <authorList>
            <person name="Diamond S."/>
            <person name="Andeer P.F."/>
            <person name="Li Z."/>
            <person name="Crits-Christoph A."/>
            <person name="Burstein D."/>
            <person name="Anantharaman K."/>
            <person name="Lane K.R."/>
            <person name="Thomas B.C."/>
            <person name="Pan C."/>
            <person name="Northen T.R."/>
            <person name="Banfield J.F."/>
        </authorList>
    </citation>
    <scope>NUCLEOTIDE SEQUENCE [LARGE SCALE GENOMIC DNA]</scope>
    <source>
        <strain evidence="8">WS_10</strain>
    </source>
</reference>
<keyword evidence="6 8" id="KW-0012">Acyltransferase</keyword>
<feature type="region of interest" description="Disordered" evidence="7">
    <location>
        <begin position="1"/>
        <end position="24"/>
    </location>
</feature>
<accession>A0A538U400</accession>
<dbReference type="PANTHER" id="PTHR30606:SF10">
    <property type="entry name" value="PHOSPHATIDYLINOSITOL MANNOSIDE ACYLTRANSFERASE"/>
    <property type="match status" value="1"/>
</dbReference>
<keyword evidence="2" id="KW-1003">Cell membrane</keyword>
<evidence type="ECO:0000256" key="3">
    <source>
        <dbReference type="ARBA" id="ARBA00022519"/>
    </source>
</evidence>
<evidence type="ECO:0000256" key="6">
    <source>
        <dbReference type="ARBA" id="ARBA00023315"/>
    </source>
</evidence>
<dbReference type="SUPFAM" id="SSF69593">
    <property type="entry name" value="Glycerol-3-phosphate (1)-acyltransferase"/>
    <property type="match status" value="1"/>
</dbReference>
<dbReference type="EMBL" id="VBPA01000190">
    <property type="protein sequence ID" value="TMQ70617.1"/>
    <property type="molecule type" value="Genomic_DNA"/>
</dbReference>
<keyword evidence="4 8" id="KW-0808">Transferase</keyword>
<dbReference type="InterPro" id="IPR004960">
    <property type="entry name" value="LipA_acyltrans"/>
</dbReference>
<evidence type="ECO:0000256" key="4">
    <source>
        <dbReference type="ARBA" id="ARBA00022679"/>
    </source>
</evidence>
<evidence type="ECO:0000313" key="9">
    <source>
        <dbReference type="Proteomes" id="UP000319836"/>
    </source>
</evidence>
<dbReference type="GO" id="GO:0005886">
    <property type="term" value="C:plasma membrane"/>
    <property type="evidence" value="ECO:0007669"/>
    <property type="project" value="UniProtKB-SubCell"/>
</dbReference>
<keyword evidence="5" id="KW-0472">Membrane</keyword>
<dbReference type="Pfam" id="PF03279">
    <property type="entry name" value="Lip_A_acyltrans"/>
    <property type="match status" value="1"/>
</dbReference>
<sequence length="394" mass="44029">MVDRAPHQLLTGHRGTSPPRRGAPIERARNGCRCRGCWARADASLAGGAGQSRNIVEATGIAPFASARALDRFLGQVLASLVPRPLGATEELDPRNGMSRLLYGWLTSLTASLPLWLGYSLADLFAELHFRLFPSRRHAALANLALMLPRSSRRDRLLIVRRMMRSYNRMLFEFFRLPHMSRSELLERVEVRGRQNLQDAVDRGRGVVICCTHLGNWELAAVVLAHWGYTLHAVAGVQLNRWLAPAVRETKSELAIHTVSPEDGFRKLLRALERNELVALMVDGDIYRHGTPVEWFGRETRFPAGPGVLAQRTGALILCGYCERVSPGRFRIVMEPAIDPATCPDTAALHATVAVHTERHIREHLDQWCIFRPLWEGSPAEESATAIEGRRVEA</sequence>
<dbReference type="GO" id="GO:0009247">
    <property type="term" value="P:glycolipid biosynthetic process"/>
    <property type="evidence" value="ECO:0007669"/>
    <property type="project" value="UniProtKB-ARBA"/>
</dbReference>
<gene>
    <name evidence="8" type="ORF">E6K80_07970</name>
</gene>
<proteinExistence type="predicted"/>
<comment type="subcellular location">
    <subcellularLocation>
        <location evidence="1">Cell inner membrane</location>
    </subcellularLocation>
</comment>
<protein>
    <submittedName>
        <fullName evidence="8">Lysophospholipid acyltransferase family protein</fullName>
    </submittedName>
</protein>
<dbReference type="PANTHER" id="PTHR30606">
    <property type="entry name" value="LIPID A BIOSYNTHESIS LAUROYL ACYLTRANSFERASE"/>
    <property type="match status" value="1"/>
</dbReference>
<dbReference type="CDD" id="cd07984">
    <property type="entry name" value="LPLAT_LABLAT-like"/>
    <property type="match status" value="1"/>
</dbReference>
<evidence type="ECO:0000256" key="5">
    <source>
        <dbReference type="ARBA" id="ARBA00023136"/>
    </source>
</evidence>
<organism evidence="8 9">
    <name type="scientific">Eiseniibacteriota bacterium</name>
    <dbReference type="NCBI Taxonomy" id="2212470"/>
    <lineage>
        <taxon>Bacteria</taxon>
        <taxon>Candidatus Eiseniibacteriota</taxon>
    </lineage>
</organism>
<comment type="caution">
    <text evidence="8">The sequence shown here is derived from an EMBL/GenBank/DDBJ whole genome shotgun (WGS) entry which is preliminary data.</text>
</comment>
<evidence type="ECO:0000256" key="1">
    <source>
        <dbReference type="ARBA" id="ARBA00004533"/>
    </source>
</evidence>
<keyword evidence="3" id="KW-0997">Cell inner membrane</keyword>
<dbReference type="AlphaFoldDB" id="A0A538U400"/>
<dbReference type="Proteomes" id="UP000319836">
    <property type="component" value="Unassembled WGS sequence"/>
</dbReference>
<evidence type="ECO:0000256" key="7">
    <source>
        <dbReference type="SAM" id="MobiDB-lite"/>
    </source>
</evidence>
<name>A0A538U400_UNCEI</name>
<dbReference type="GO" id="GO:0016746">
    <property type="term" value="F:acyltransferase activity"/>
    <property type="evidence" value="ECO:0007669"/>
    <property type="project" value="UniProtKB-KW"/>
</dbReference>
<evidence type="ECO:0000313" key="8">
    <source>
        <dbReference type="EMBL" id="TMQ70617.1"/>
    </source>
</evidence>